<evidence type="ECO:0000256" key="3">
    <source>
        <dbReference type="ARBA" id="ARBA00023082"/>
    </source>
</evidence>
<evidence type="ECO:0000313" key="7">
    <source>
        <dbReference type="Proteomes" id="UP000074072"/>
    </source>
</evidence>
<dbReference type="PANTHER" id="PTHR43133">
    <property type="entry name" value="RNA POLYMERASE ECF-TYPE SIGMA FACTO"/>
    <property type="match status" value="1"/>
</dbReference>
<organism evidence="6 7">
    <name type="scientific">Sphingomonas sanguinis</name>
    <dbReference type="NCBI Taxonomy" id="33051"/>
    <lineage>
        <taxon>Bacteria</taxon>
        <taxon>Pseudomonadati</taxon>
        <taxon>Pseudomonadota</taxon>
        <taxon>Alphaproteobacteria</taxon>
        <taxon>Sphingomonadales</taxon>
        <taxon>Sphingomonadaceae</taxon>
        <taxon>Sphingomonas</taxon>
    </lineage>
</organism>
<dbReference type="NCBIfam" id="TIGR02937">
    <property type="entry name" value="sigma70-ECF"/>
    <property type="match status" value="1"/>
</dbReference>
<keyword evidence="3" id="KW-0731">Sigma factor</keyword>
<feature type="domain" description="RNA polymerase sigma factor 70 region 4 type 2" evidence="5">
    <location>
        <begin position="113"/>
        <end position="164"/>
    </location>
</feature>
<dbReference type="GO" id="GO:0006352">
    <property type="term" value="P:DNA-templated transcription initiation"/>
    <property type="evidence" value="ECO:0007669"/>
    <property type="project" value="InterPro"/>
</dbReference>
<evidence type="ECO:0000313" key="6">
    <source>
        <dbReference type="EMBL" id="KTW01250.1"/>
    </source>
</evidence>
<sequence length="190" mass="21818">MVDDDDLEAWFCREMLPLEPALTHFIRRNWRVADDVIDLRHDIYELAIAGARKGLPPQTRPFLFTIARHHLINRARRAKIVSFELVADLEAVEHEPDMLTAERHVMARDALRRAQEGIDRLSPRVKQIVLLRKVEGLNTRETADHLGIGIDAVERQLAMGMKALADFMLGGTGKIVRQRFLRRRSRGGDQ</sequence>
<reference evidence="6 7" key="1">
    <citation type="journal article" date="2016" name="Front. Microbiol.">
        <title>Genomic Resource of Rice Seed Associated Bacteria.</title>
        <authorList>
            <person name="Midha S."/>
            <person name="Bansal K."/>
            <person name="Sharma S."/>
            <person name="Kumar N."/>
            <person name="Patil P.P."/>
            <person name="Chaudhry V."/>
            <person name="Patil P.B."/>
        </authorList>
    </citation>
    <scope>NUCLEOTIDE SEQUENCE [LARGE SCALE GENOMIC DNA]</scope>
    <source>
        <strain evidence="6 7">SB4</strain>
    </source>
</reference>
<dbReference type="Proteomes" id="UP000074072">
    <property type="component" value="Unassembled WGS sequence"/>
</dbReference>
<evidence type="ECO:0000256" key="2">
    <source>
        <dbReference type="ARBA" id="ARBA00023015"/>
    </source>
</evidence>
<dbReference type="GO" id="GO:0016987">
    <property type="term" value="F:sigma factor activity"/>
    <property type="evidence" value="ECO:0007669"/>
    <property type="project" value="UniProtKB-KW"/>
</dbReference>
<dbReference type="SUPFAM" id="SSF88946">
    <property type="entry name" value="Sigma2 domain of RNA polymerase sigma factors"/>
    <property type="match status" value="1"/>
</dbReference>
<accession>A0A147IZI3</accession>
<dbReference type="InterPro" id="IPR039425">
    <property type="entry name" value="RNA_pol_sigma-70-like"/>
</dbReference>
<evidence type="ECO:0000259" key="5">
    <source>
        <dbReference type="Pfam" id="PF08281"/>
    </source>
</evidence>
<keyword evidence="4" id="KW-0804">Transcription</keyword>
<name>A0A147IZI3_9SPHN</name>
<dbReference type="Pfam" id="PF08281">
    <property type="entry name" value="Sigma70_r4_2"/>
    <property type="match status" value="1"/>
</dbReference>
<dbReference type="InterPro" id="IPR013324">
    <property type="entry name" value="RNA_pol_sigma_r3/r4-like"/>
</dbReference>
<comment type="similarity">
    <text evidence="1">Belongs to the sigma-70 factor family. ECF subfamily.</text>
</comment>
<dbReference type="PATRIC" id="fig|33051.4.peg.1948"/>
<dbReference type="PANTHER" id="PTHR43133:SF63">
    <property type="entry name" value="RNA POLYMERASE SIGMA FACTOR FECI-RELATED"/>
    <property type="match status" value="1"/>
</dbReference>
<comment type="caution">
    <text evidence="6">The sequence shown here is derived from an EMBL/GenBank/DDBJ whole genome shotgun (WGS) entry which is preliminary data.</text>
</comment>
<dbReference type="Gene3D" id="1.10.10.10">
    <property type="entry name" value="Winged helix-like DNA-binding domain superfamily/Winged helix DNA-binding domain"/>
    <property type="match status" value="1"/>
</dbReference>
<dbReference type="SUPFAM" id="SSF88659">
    <property type="entry name" value="Sigma3 and sigma4 domains of RNA polymerase sigma factors"/>
    <property type="match status" value="1"/>
</dbReference>
<dbReference type="OrthoDB" id="9794372at2"/>
<dbReference type="EMBL" id="LDTE01000031">
    <property type="protein sequence ID" value="KTW01250.1"/>
    <property type="molecule type" value="Genomic_DNA"/>
</dbReference>
<dbReference type="InterPro" id="IPR013325">
    <property type="entry name" value="RNA_pol_sigma_r2"/>
</dbReference>
<evidence type="ECO:0000256" key="4">
    <source>
        <dbReference type="ARBA" id="ARBA00023163"/>
    </source>
</evidence>
<dbReference type="InterPro" id="IPR036388">
    <property type="entry name" value="WH-like_DNA-bd_sf"/>
</dbReference>
<dbReference type="InterPro" id="IPR013249">
    <property type="entry name" value="RNA_pol_sigma70_r4_t2"/>
</dbReference>
<keyword evidence="2" id="KW-0805">Transcription regulation</keyword>
<evidence type="ECO:0000256" key="1">
    <source>
        <dbReference type="ARBA" id="ARBA00010641"/>
    </source>
</evidence>
<dbReference type="GO" id="GO:0003677">
    <property type="term" value="F:DNA binding"/>
    <property type="evidence" value="ECO:0007669"/>
    <property type="project" value="InterPro"/>
</dbReference>
<dbReference type="InterPro" id="IPR014284">
    <property type="entry name" value="RNA_pol_sigma-70_dom"/>
</dbReference>
<protein>
    <submittedName>
        <fullName evidence="6">Transcriptional regulator</fullName>
    </submittedName>
</protein>
<dbReference type="AlphaFoldDB" id="A0A147IZI3"/>
<proteinExistence type="inferred from homology"/>
<gene>
    <name evidence="6" type="ORF">SB4_06395</name>
</gene>